<sequence>MKTDITQDIFKYLEVVWSEPEKEWPKKLNRKYRV</sequence>
<proteinExistence type="predicted"/>
<dbReference type="EMBL" id="BK015544">
    <property type="protein sequence ID" value="DAE12193.1"/>
    <property type="molecule type" value="Genomic_DNA"/>
</dbReference>
<accession>A0A8S5Q050</accession>
<reference evidence="1" key="1">
    <citation type="journal article" date="2021" name="Proc. Natl. Acad. Sci. U.S.A.">
        <title>A Catalog of Tens of Thousands of Viruses from Human Metagenomes Reveals Hidden Associations with Chronic Diseases.</title>
        <authorList>
            <person name="Tisza M.J."/>
            <person name="Buck C.B."/>
        </authorList>
    </citation>
    <scope>NUCLEOTIDE SEQUENCE</scope>
    <source>
        <strain evidence="1">CtMOb8</strain>
    </source>
</reference>
<name>A0A8S5Q050_9CAUD</name>
<evidence type="ECO:0000313" key="1">
    <source>
        <dbReference type="EMBL" id="DAE12193.1"/>
    </source>
</evidence>
<organism evidence="1">
    <name type="scientific">Siphoviridae sp. ctMOb8</name>
    <dbReference type="NCBI Taxonomy" id="2825460"/>
    <lineage>
        <taxon>Viruses</taxon>
        <taxon>Duplodnaviria</taxon>
        <taxon>Heunggongvirae</taxon>
        <taxon>Uroviricota</taxon>
        <taxon>Caudoviricetes</taxon>
    </lineage>
</organism>
<protein>
    <submittedName>
        <fullName evidence="1">Uncharacterized protein</fullName>
    </submittedName>
</protein>